<sequence length="99" mass="11206">MLEINPPKKNQILAKRKISLLDRSGKIIECGESDNRLDDTRKDIGNLPLSITRQAILNEECDYLPEDNLSLLCGCVFSTGVEYEKIERTLTNRLRLSVG</sequence>
<name>A0AAV2BD59_9ARAC</name>
<evidence type="ECO:0000313" key="2">
    <source>
        <dbReference type="Proteomes" id="UP001497382"/>
    </source>
</evidence>
<keyword evidence="2" id="KW-1185">Reference proteome</keyword>
<organism evidence="1 2">
    <name type="scientific">Larinioides sclopetarius</name>
    <dbReference type="NCBI Taxonomy" id="280406"/>
    <lineage>
        <taxon>Eukaryota</taxon>
        <taxon>Metazoa</taxon>
        <taxon>Ecdysozoa</taxon>
        <taxon>Arthropoda</taxon>
        <taxon>Chelicerata</taxon>
        <taxon>Arachnida</taxon>
        <taxon>Araneae</taxon>
        <taxon>Araneomorphae</taxon>
        <taxon>Entelegynae</taxon>
        <taxon>Araneoidea</taxon>
        <taxon>Araneidae</taxon>
        <taxon>Larinioides</taxon>
    </lineage>
</organism>
<reference evidence="1 2" key="1">
    <citation type="submission" date="2024-04" db="EMBL/GenBank/DDBJ databases">
        <authorList>
            <person name="Rising A."/>
            <person name="Reimegard J."/>
            <person name="Sonavane S."/>
            <person name="Akerstrom W."/>
            <person name="Nylinder S."/>
            <person name="Hedman E."/>
            <person name="Kallberg Y."/>
        </authorList>
    </citation>
    <scope>NUCLEOTIDE SEQUENCE [LARGE SCALE GENOMIC DNA]</scope>
</reference>
<dbReference type="EMBL" id="CAXIEN010000340">
    <property type="protein sequence ID" value="CAL1294166.1"/>
    <property type="molecule type" value="Genomic_DNA"/>
</dbReference>
<accession>A0AAV2BD59</accession>
<dbReference type="AlphaFoldDB" id="A0AAV2BD59"/>
<gene>
    <name evidence="1" type="ORF">LARSCL_LOCUS18575</name>
</gene>
<dbReference type="Proteomes" id="UP001497382">
    <property type="component" value="Unassembled WGS sequence"/>
</dbReference>
<proteinExistence type="predicted"/>
<comment type="caution">
    <text evidence="1">The sequence shown here is derived from an EMBL/GenBank/DDBJ whole genome shotgun (WGS) entry which is preliminary data.</text>
</comment>
<evidence type="ECO:0000313" key="1">
    <source>
        <dbReference type="EMBL" id="CAL1294166.1"/>
    </source>
</evidence>
<protein>
    <submittedName>
        <fullName evidence="1">Uncharacterized protein</fullName>
    </submittedName>
</protein>